<proteinExistence type="predicted"/>
<organism evidence="2 3">
    <name type="scientific">Novosphingobium aerophilum</name>
    <dbReference type="NCBI Taxonomy" id="2839843"/>
    <lineage>
        <taxon>Bacteria</taxon>
        <taxon>Pseudomonadati</taxon>
        <taxon>Pseudomonadota</taxon>
        <taxon>Alphaproteobacteria</taxon>
        <taxon>Sphingomonadales</taxon>
        <taxon>Sphingomonadaceae</taxon>
        <taxon>Novosphingobium</taxon>
    </lineage>
</organism>
<accession>A0A7X1F6N5</accession>
<feature type="domain" description="Helix-turn-helix" evidence="1">
    <location>
        <begin position="6"/>
        <end position="53"/>
    </location>
</feature>
<name>A0A7X1F6N5_9SPHN</name>
<dbReference type="InterPro" id="IPR041657">
    <property type="entry name" value="HTH_17"/>
</dbReference>
<sequence length="55" mass="5985">MEPIALSVSDAVKASGLGKTTLYEAMADGRLETRKVGRKRLILTRSLRRLIEGGV</sequence>
<reference evidence="2 3" key="1">
    <citation type="submission" date="2020-08" db="EMBL/GenBank/DDBJ databases">
        <title>The genome sequence of Novosphingobium flavum 4Y4.</title>
        <authorList>
            <person name="Liu Y."/>
        </authorList>
    </citation>
    <scope>NUCLEOTIDE SEQUENCE [LARGE SCALE GENOMIC DNA]</scope>
    <source>
        <strain evidence="2 3">4Y4</strain>
    </source>
</reference>
<evidence type="ECO:0000313" key="3">
    <source>
        <dbReference type="Proteomes" id="UP000520156"/>
    </source>
</evidence>
<dbReference type="EMBL" id="JACLAU010000006">
    <property type="protein sequence ID" value="MBC2651358.1"/>
    <property type="molecule type" value="Genomic_DNA"/>
</dbReference>
<dbReference type="RefSeq" id="WP_185682773.1">
    <property type="nucleotide sequence ID" value="NZ_JACLAU010000006.1"/>
</dbReference>
<evidence type="ECO:0000259" key="1">
    <source>
        <dbReference type="Pfam" id="PF12728"/>
    </source>
</evidence>
<dbReference type="AlphaFoldDB" id="A0A7X1F6N5"/>
<keyword evidence="3" id="KW-1185">Reference proteome</keyword>
<comment type="caution">
    <text evidence="2">The sequence shown here is derived from an EMBL/GenBank/DDBJ whole genome shotgun (WGS) entry which is preliminary data.</text>
</comment>
<protein>
    <submittedName>
        <fullName evidence="2">Helix-turn-helix domain-containing protein</fullName>
    </submittedName>
</protein>
<dbReference type="Proteomes" id="UP000520156">
    <property type="component" value="Unassembled WGS sequence"/>
</dbReference>
<gene>
    <name evidence="2" type="ORF">H7F49_06550</name>
</gene>
<dbReference type="Pfam" id="PF12728">
    <property type="entry name" value="HTH_17"/>
    <property type="match status" value="1"/>
</dbReference>
<evidence type="ECO:0000313" key="2">
    <source>
        <dbReference type="EMBL" id="MBC2651358.1"/>
    </source>
</evidence>